<dbReference type="Proteomes" id="UP000004995">
    <property type="component" value="Unassembled WGS sequence"/>
</dbReference>
<dbReference type="AlphaFoldDB" id="K3YX90"/>
<accession>K3YX90</accession>
<evidence type="ECO:0000313" key="2">
    <source>
        <dbReference type="Proteomes" id="UP000004995"/>
    </source>
</evidence>
<reference evidence="2" key="1">
    <citation type="journal article" date="2012" name="Nat. Biotechnol.">
        <title>Reference genome sequence of the model plant Setaria.</title>
        <authorList>
            <person name="Bennetzen J.L."/>
            <person name="Schmutz J."/>
            <person name="Wang H."/>
            <person name="Percifield R."/>
            <person name="Hawkins J."/>
            <person name="Pontaroli A.C."/>
            <person name="Estep M."/>
            <person name="Feng L."/>
            <person name="Vaughn J.N."/>
            <person name="Grimwood J."/>
            <person name="Jenkins J."/>
            <person name="Barry K."/>
            <person name="Lindquist E."/>
            <person name="Hellsten U."/>
            <person name="Deshpande S."/>
            <person name="Wang X."/>
            <person name="Wu X."/>
            <person name="Mitros T."/>
            <person name="Triplett J."/>
            <person name="Yang X."/>
            <person name="Ye C.Y."/>
            <person name="Mauro-Herrera M."/>
            <person name="Wang L."/>
            <person name="Li P."/>
            <person name="Sharma M."/>
            <person name="Sharma R."/>
            <person name="Ronald P.C."/>
            <person name="Panaud O."/>
            <person name="Kellogg E.A."/>
            <person name="Brutnell T.P."/>
            <person name="Doust A.N."/>
            <person name="Tuskan G.A."/>
            <person name="Rokhsar D."/>
            <person name="Devos K.M."/>
        </authorList>
    </citation>
    <scope>NUCLEOTIDE SEQUENCE [LARGE SCALE GENOMIC DNA]</scope>
    <source>
        <strain evidence="2">cv. Yugu1</strain>
    </source>
</reference>
<dbReference type="Gramene" id="KQL28550">
    <property type="protein sequence ID" value="KQL28550"/>
    <property type="gene ID" value="SETIT_018886mg"/>
</dbReference>
<protein>
    <recommendedName>
        <fullName evidence="3">Ubiquitin-like domain-containing protein</fullName>
    </recommendedName>
</protein>
<evidence type="ECO:0000313" key="1">
    <source>
        <dbReference type="EnsemblPlants" id="KQL28550"/>
    </source>
</evidence>
<proteinExistence type="predicted"/>
<sequence>MVLEFSGGKTWAGKKIETERTLRFYGIARNAKVHLCGRLLGGKTDTLENYVSDNGENFSVEVTLPDGNVSLDMTKLGCLILLTP</sequence>
<organism evidence="1 2">
    <name type="scientific">Setaria italica</name>
    <name type="common">Foxtail millet</name>
    <name type="synonym">Panicum italicum</name>
    <dbReference type="NCBI Taxonomy" id="4555"/>
    <lineage>
        <taxon>Eukaryota</taxon>
        <taxon>Viridiplantae</taxon>
        <taxon>Streptophyta</taxon>
        <taxon>Embryophyta</taxon>
        <taxon>Tracheophyta</taxon>
        <taxon>Spermatophyta</taxon>
        <taxon>Magnoliopsida</taxon>
        <taxon>Liliopsida</taxon>
        <taxon>Poales</taxon>
        <taxon>Poaceae</taxon>
        <taxon>PACMAD clade</taxon>
        <taxon>Panicoideae</taxon>
        <taxon>Panicodae</taxon>
        <taxon>Paniceae</taxon>
        <taxon>Cenchrinae</taxon>
        <taxon>Setaria</taxon>
    </lineage>
</organism>
<name>K3YX90_SETIT</name>
<dbReference type="InParanoid" id="K3YX90"/>
<dbReference type="HOGENOM" id="CLU_2531742_0_0_1"/>
<keyword evidence="2" id="KW-1185">Reference proteome</keyword>
<evidence type="ECO:0008006" key="3">
    <source>
        <dbReference type="Google" id="ProtNLM"/>
    </source>
</evidence>
<reference evidence="1" key="2">
    <citation type="submission" date="2018-08" db="UniProtKB">
        <authorList>
            <consortium name="EnsemblPlants"/>
        </authorList>
    </citation>
    <scope>IDENTIFICATION</scope>
    <source>
        <strain evidence="1">Yugu1</strain>
    </source>
</reference>
<dbReference type="EnsemblPlants" id="KQL28550">
    <property type="protein sequence ID" value="KQL28550"/>
    <property type="gene ID" value="SETIT_018886mg"/>
</dbReference>
<dbReference type="EMBL" id="AGNK02000101">
    <property type="status" value="NOT_ANNOTATED_CDS"/>
    <property type="molecule type" value="Genomic_DNA"/>
</dbReference>